<reference evidence="2" key="1">
    <citation type="journal article" date="2024" name="Proc. Natl. Acad. Sci. U.S.A.">
        <title>Extraordinary preservation of gene collinearity over three hundred million years revealed in homosporous lycophytes.</title>
        <authorList>
            <person name="Li C."/>
            <person name="Wickell D."/>
            <person name="Kuo L.Y."/>
            <person name="Chen X."/>
            <person name="Nie B."/>
            <person name="Liao X."/>
            <person name="Peng D."/>
            <person name="Ji J."/>
            <person name="Jenkins J."/>
            <person name="Williams M."/>
            <person name="Shu S."/>
            <person name="Plott C."/>
            <person name="Barry K."/>
            <person name="Rajasekar S."/>
            <person name="Grimwood J."/>
            <person name="Han X."/>
            <person name="Sun S."/>
            <person name="Hou Z."/>
            <person name="He W."/>
            <person name="Dai G."/>
            <person name="Sun C."/>
            <person name="Schmutz J."/>
            <person name="Leebens-Mack J.H."/>
            <person name="Li F.W."/>
            <person name="Wang L."/>
        </authorList>
    </citation>
    <scope>NUCLEOTIDE SEQUENCE [LARGE SCALE GENOMIC DNA]</scope>
    <source>
        <strain evidence="2">cv. PW_Plant_1</strain>
    </source>
</reference>
<evidence type="ECO:0000313" key="2">
    <source>
        <dbReference type="Proteomes" id="UP001162992"/>
    </source>
</evidence>
<protein>
    <submittedName>
        <fullName evidence="1">Uncharacterized protein</fullName>
    </submittedName>
</protein>
<evidence type="ECO:0000313" key="1">
    <source>
        <dbReference type="EMBL" id="KAJ7523881.1"/>
    </source>
</evidence>
<proteinExistence type="predicted"/>
<dbReference type="EMBL" id="CM055109">
    <property type="protein sequence ID" value="KAJ7523881.1"/>
    <property type="molecule type" value="Genomic_DNA"/>
</dbReference>
<organism evidence="1 2">
    <name type="scientific">Diphasiastrum complanatum</name>
    <name type="common">Issler's clubmoss</name>
    <name type="synonym">Lycopodium complanatum</name>
    <dbReference type="NCBI Taxonomy" id="34168"/>
    <lineage>
        <taxon>Eukaryota</taxon>
        <taxon>Viridiplantae</taxon>
        <taxon>Streptophyta</taxon>
        <taxon>Embryophyta</taxon>
        <taxon>Tracheophyta</taxon>
        <taxon>Lycopodiopsida</taxon>
        <taxon>Lycopodiales</taxon>
        <taxon>Lycopodiaceae</taxon>
        <taxon>Lycopodioideae</taxon>
        <taxon>Diphasiastrum</taxon>
    </lineage>
</organism>
<gene>
    <name evidence="1" type="ORF">O6H91_18G066300</name>
</gene>
<sequence>MPSLTVEADQASVAPGTEPVLEAPEDQNKDNVHSKVLKPSDDGGALSQIIHKDAKGQNGSHPSRQELTAAPQRKNVKNQNGVKHQPKSTKGSNAPITAPKKSSYHSKRDLQLHQQTSDLVIPSNSEGAVQKPVKEENFREHGSEAVKSQEESTSEHPQEYPSDNASQVVVIDGERLENSCSLAQMENPLQSSVDQALGQTVKKADAREESVQDTIQVSSSQIRTGQVSSCSSQVIDVYSLKDPNFSETVAAAQPPPSPHKSTAEKKADQPGTTSLNNLTNFLDAPSKPLKSAVEKSVEKKTTHKGLKRAVEKPPRISSSDPHSPAKTPTSLSPSQKSVPVIQPEKSPKTPPQTPPKSISPMKASKVSPESAGSEGSEEKEDNQKALKKASEKLPRKSLVPILKSRKSRLGQKGTTANEQQGSEDGNTHNGTPAISSKQQVAQPSGLGKGQLLLKMAKLSYASGDNPNKALEHATRAVKFFESNAGNSSCLELVMSMHILAAVHCTLGQYEEAISILQRSLALVNSESKSSEGTPDTSARTESMLALFSGHMQLGDTFVLIGMHEKALDSYHTALEVQKQALGDMDPLVGDTCRYLSEAHLQAMQFKEAEEMCQHVLKIHSENSSHGSVEEAIDRRLMALILSAKGEHETALEHLVFASTALSSNSKEVEVAAVDCCIGDAYVALGRYDEAVFAYQKALSVFKSVKGEAHASVASIYISLAEVSLKTGKQREAKSYGDNALRIYGKHGARHALDELAIGLTEVAAVYETINEREQALCLLQRALDILEKAPGEHNAAAGVEAQMGVLYFVMGKPSNSFRAFKNAVLKLRAGSEKDTALVGVLLNQMGLACVELHELAYATEVFQEAQSILEEACGPHHPDTLAVCSNLAGVYDALGRVDDAISILETILEVKEERLGTVHRDVEDERQRLMELLREVGRPRVRKTNTLEQLLTLPVAGSRRYEGKQR</sequence>
<comment type="caution">
    <text evidence="1">The sequence shown here is derived from an EMBL/GenBank/DDBJ whole genome shotgun (WGS) entry which is preliminary data.</text>
</comment>
<accession>A0ACC2B288</accession>
<name>A0ACC2B288_DIPCM</name>
<keyword evidence="2" id="KW-1185">Reference proteome</keyword>
<dbReference type="Proteomes" id="UP001162992">
    <property type="component" value="Chromosome 18"/>
</dbReference>